<organism evidence="1">
    <name type="scientific">hydrothermal vent metagenome</name>
    <dbReference type="NCBI Taxonomy" id="652676"/>
    <lineage>
        <taxon>unclassified sequences</taxon>
        <taxon>metagenomes</taxon>
        <taxon>ecological metagenomes</taxon>
    </lineage>
</organism>
<dbReference type="EMBL" id="UOGE01000029">
    <property type="protein sequence ID" value="VAX17954.1"/>
    <property type="molecule type" value="Genomic_DNA"/>
</dbReference>
<sequence length="46" mass="5182">PDNELLSSGEIFVFPARLGAAFVVIKNVFETILNGYWVIVRPFLTK</sequence>
<proteinExistence type="predicted"/>
<evidence type="ECO:0000313" key="1">
    <source>
        <dbReference type="EMBL" id="VAX17954.1"/>
    </source>
</evidence>
<name>A0A3B1C1S2_9ZZZZ</name>
<feature type="non-terminal residue" evidence="1">
    <location>
        <position position="1"/>
    </location>
</feature>
<dbReference type="AlphaFoldDB" id="A0A3B1C1S2"/>
<gene>
    <name evidence="1" type="ORF">MNBD_NITROSPINAE02-512</name>
</gene>
<accession>A0A3B1C1S2</accession>
<protein>
    <submittedName>
        <fullName evidence="1">Uncharacterized protein</fullName>
    </submittedName>
</protein>
<reference evidence="1" key="1">
    <citation type="submission" date="2018-06" db="EMBL/GenBank/DDBJ databases">
        <authorList>
            <person name="Zhirakovskaya E."/>
        </authorList>
    </citation>
    <scope>NUCLEOTIDE SEQUENCE</scope>
</reference>